<accession>A0A8H5LI30</accession>
<organism evidence="2 3">
    <name type="scientific">Leucocoprinus leucothites</name>
    <dbReference type="NCBI Taxonomy" id="201217"/>
    <lineage>
        <taxon>Eukaryota</taxon>
        <taxon>Fungi</taxon>
        <taxon>Dikarya</taxon>
        <taxon>Basidiomycota</taxon>
        <taxon>Agaricomycotina</taxon>
        <taxon>Agaricomycetes</taxon>
        <taxon>Agaricomycetidae</taxon>
        <taxon>Agaricales</taxon>
        <taxon>Agaricineae</taxon>
        <taxon>Agaricaceae</taxon>
        <taxon>Leucocoprinus</taxon>
    </lineage>
</organism>
<dbReference type="AlphaFoldDB" id="A0A8H5LI30"/>
<gene>
    <name evidence="2" type="ORF">D9756_001437</name>
</gene>
<comment type="caution">
    <text evidence="2">The sequence shown here is derived from an EMBL/GenBank/DDBJ whole genome shotgun (WGS) entry which is preliminary data.</text>
</comment>
<evidence type="ECO:0000256" key="1">
    <source>
        <dbReference type="SAM" id="MobiDB-lite"/>
    </source>
</evidence>
<feature type="region of interest" description="Disordered" evidence="1">
    <location>
        <begin position="23"/>
        <end position="51"/>
    </location>
</feature>
<evidence type="ECO:0000313" key="3">
    <source>
        <dbReference type="Proteomes" id="UP000559027"/>
    </source>
</evidence>
<name>A0A8H5LI30_9AGAR</name>
<evidence type="ECO:0000313" key="2">
    <source>
        <dbReference type="EMBL" id="KAF5357924.1"/>
    </source>
</evidence>
<dbReference type="Proteomes" id="UP000559027">
    <property type="component" value="Unassembled WGS sequence"/>
</dbReference>
<dbReference type="OrthoDB" id="10596993at2759"/>
<keyword evidence="3" id="KW-1185">Reference proteome</keyword>
<sequence>MHPMDDGQSHFLQDEYDYLCYTSDHVHPEGNPQHSAELPEGGFDDYMNRLLTSSPSPPARFGGIYGLNQVPSCQYKQFGPGPDIDPHSDGLSAAIEPMQISNEQATSESRSDNIC</sequence>
<protein>
    <submittedName>
        <fullName evidence="2">Uncharacterized protein</fullName>
    </submittedName>
</protein>
<reference evidence="2 3" key="1">
    <citation type="journal article" date="2020" name="ISME J.">
        <title>Uncovering the hidden diversity of litter-decomposition mechanisms in mushroom-forming fungi.</title>
        <authorList>
            <person name="Floudas D."/>
            <person name="Bentzer J."/>
            <person name="Ahren D."/>
            <person name="Johansson T."/>
            <person name="Persson P."/>
            <person name="Tunlid A."/>
        </authorList>
    </citation>
    <scope>NUCLEOTIDE SEQUENCE [LARGE SCALE GENOMIC DNA]</scope>
    <source>
        <strain evidence="2 3">CBS 146.42</strain>
    </source>
</reference>
<dbReference type="EMBL" id="JAACJO010000005">
    <property type="protein sequence ID" value="KAF5357924.1"/>
    <property type="molecule type" value="Genomic_DNA"/>
</dbReference>
<proteinExistence type="predicted"/>